<dbReference type="Proteomes" id="UP000265520">
    <property type="component" value="Unassembled WGS sequence"/>
</dbReference>
<accession>A0A392NAD6</accession>
<dbReference type="InterPro" id="IPR054722">
    <property type="entry name" value="PolX-like_BBD"/>
</dbReference>
<name>A0A392NAD6_9FABA</name>
<proteinExistence type="predicted"/>
<reference evidence="3 4" key="1">
    <citation type="journal article" date="2018" name="Front. Plant Sci.">
        <title>Red Clover (Trifolium pratense) and Zigzag Clover (T. medium) - A Picture of Genomic Similarities and Differences.</title>
        <authorList>
            <person name="Dluhosova J."/>
            <person name="Istvanek J."/>
            <person name="Nedelnik J."/>
            <person name="Repkova J."/>
        </authorList>
    </citation>
    <scope>NUCLEOTIDE SEQUENCE [LARGE SCALE GENOMIC DNA]</scope>
    <source>
        <strain evidence="4">cv. 10/8</strain>
        <tissue evidence="3">Leaf</tissue>
    </source>
</reference>
<feature type="compositionally biased region" description="Basic residues" evidence="1">
    <location>
        <begin position="73"/>
        <end position="87"/>
    </location>
</feature>
<organism evidence="3 4">
    <name type="scientific">Trifolium medium</name>
    <dbReference type="NCBI Taxonomy" id="97028"/>
    <lineage>
        <taxon>Eukaryota</taxon>
        <taxon>Viridiplantae</taxon>
        <taxon>Streptophyta</taxon>
        <taxon>Embryophyta</taxon>
        <taxon>Tracheophyta</taxon>
        <taxon>Spermatophyta</taxon>
        <taxon>Magnoliopsida</taxon>
        <taxon>eudicotyledons</taxon>
        <taxon>Gunneridae</taxon>
        <taxon>Pentapetalae</taxon>
        <taxon>rosids</taxon>
        <taxon>fabids</taxon>
        <taxon>Fabales</taxon>
        <taxon>Fabaceae</taxon>
        <taxon>Papilionoideae</taxon>
        <taxon>50 kb inversion clade</taxon>
        <taxon>NPAAA clade</taxon>
        <taxon>Hologalegina</taxon>
        <taxon>IRL clade</taxon>
        <taxon>Trifolieae</taxon>
        <taxon>Trifolium</taxon>
    </lineage>
</organism>
<dbReference type="PANTHER" id="PTHR47481:SF22">
    <property type="entry name" value="RETROTRANSPOSON GAG DOMAIN-CONTAINING PROTEIN"/>
    <property type="match status" value="1"/>
</dbReference>
<dbReference type="EMBL" id="LXQA010032307">
    <property type="protein sequence ID" value="MCH96431.1"/>
    <property type="molecule type" value="Genomic_DNA"/>
</dbReference>
<evidence type="ECO:0000256" key="1">
    <source>
        <dbReference type="SAM" id="MobiDB-lite"/>
    </source>
</evidence>
<feature type="domain" description="Retrovirus-related Pol polyprotein from transposon TNT 1-94-like beta-barrel" evidence="2">
    <location>
        <begin position="167"/>
        <end position="244"/>
    </location>
</feature>
<gene>
    <name evidence="3" type="ORF">A2U01_0017417</name>
</gene>
<feature type="region of interest" description="Disordered" evidence="1">
    <location>
        <begin position="48"/>
        <end position="94"/>
    </location>
</feature>
<evidence type="ECO:0000313" key="4">
    <source>
        <dbReference type="Proteomes" id="UP000265520"/>
    </source>
</evidence>
<keyword evidence="4" id="KW-1185">Reference proteome</keyword>
<protein>
    <submittedName>
        <fullName evidence="3">Retrovirus-related pol polyprotein from transposon TNT 1-94</fullName>
    </submittedName>
</protein>
<evidence type="ECO:0000313" key="3">
    <source>
        <dbReference type="EMBL" id="MCH96431.1"/>
    </source>
</evidence>
<evidence type="ECO:0000259" key="2">
    <source>
        <dbReference type="Pfam" id="PF22936"/>
    </source>
</evidence>
<comment type="caution">
    <text evidence="3">The sequence shown here is derived from an EMBL/GenBank/DDBJ whole genome shotgun (WGS) entry which is preliminary data.</text>
</comment>
<sequence>MMIYSRFDSPTVEDVESLLLLQEAQFEKFKQELNNPSVSANVAHTDVHSNESVNDQDLPEAASEHYNVNPQRGRGKGKGRGRGRGRNQHQGQGKVQCQICGKSNHDAVGCWYRYDPNAMRNNTRGYNAGQAPRPPNFNPYMRPTANLAMPQFYAPMTDMDTLSSASWYPDSGASHHLTFNPNNLAYRTPYNGHEQVMMGNGQGVSIKSLGQSQFSSPHNPNVHFKLNELLHVPNISKNLLSESKQVLLEGVVGTDGLYQFKPFKFLTNSGDSYSSTSSNWDMPTLMPFSQF</sequence>
<dbReference type="PANTHER" id="PTHR47481">
    <property type="match status" value="1"/>
</dbReference>
<dbReference type="AlphaFoldDB" id="A0A392NAD6"/>
<dbReference type="Pfam" id="PF22936">
    <property type="entry name" value="Pol_BBD"/>
    <property type="match status" value="1"/>
</dbReference>